<evidence type="ECO:0000256" key="2">
    <source>
        <dbReference type="ARBA" id="ARBA00022475"/>
    </source>
</evidence>
<feature type="transmembrane region" description="Helical" evidence="11">
    <location>
        <begin position="262"/>
        <end position="284"/>
    </location>
</feature>
<evidence type="ECO:0000259" key="12">
    <source>
        <dbReference type="PROSITE" id="PS50262"/>
    </source>
</evidence>
<keyword evidence="8 10" id="KW-0675">Receptor</keyword>
<keyword evidence="4 11" id="KW-0552">Olfaction</keyword>
<name>A0A8C5SKZ7_LATLA</name>
<dbReference type="PANTHER" id="PTHR26452">
    <property type="entry name" value="OLFACTORY RECEPTOR"/>
    <property type="match status" value="1"/>
</dbReference>
<evidence type="ECO:0000256" key="1">
    <source>
        <dbReference type="ARBA" id="ARBA00004651"/>
    </source>
</evidence>
<organism evidence="13 14">
    <name type="scientific">Laticauda laticaudata</name>
    <name type="common">Blue-ringed sea krait</name>
    <name type="synonym">Blue-lipped sea krait</name>
    <dbReference type="NCBI Taxonomy" id="8630"/>
    <lineage>
        <taxon>Eukaryota</taxon>
        <taxon>Metazoa</taxon>
        <taxon>Chordata</taxon>
        <taxon>Craniata</taxon>
        <taxon>Vertebrata</taxon>
        <taxon>Euteleostomi</taxon>
        <taxon>Lepidosauria</taxon>
        <taxon>Squamata</taxon>
        <taxon>Bifurcata</taxon>
        <taxon>Unidentata</taxon>
        <taxon>Episquamata</taxon>
        <taxon>Toxicofera</taxon>
        <taxon>Serpentes</taxon>
        <taxon>Colubroidea</taxon>
        <taxon>Elapidae</taxon>
        <taxon>Laticaudinae</taxon>
        <taxon>Laticauda</taxon>
    </lineage>
</organism>
<dbReference type="InterPro" id="IPR017452">
    <property type="entry name" value="GPCR_Rhodpsn_7TM"/>
</dbReference>
<evidence type="ECO:0000313" key="14">
    <source>
        <dbReference type="Proteomes" id="UP000694406"/>
    </source>
</evidence>
<comment type="subcellular location">
    <subcellularLocation>
        <location evidence="1 11">Cell membrane</location>
        <topology evidence="1 11">Multi-pass membrane protein</topology>
    </subcellularLocation>
</comment>
<evidence type="ECO:0000256" key="11">
    <source>
        <dbReference type="RuleBase" id="RU363047"/>
    </source>
</evidence>
<dbReference type="InterPro" id="IPR050516">
    <property type="entry name" value="Olfactory_GPCR"/>
</dbReference>
<dbReference type="InterPro" id="IPR000725">
    <property type="entry name" value="Olfact_rcpt"/>
</dbReference>
<feature type="transmembrane region" description="Helical" evidence="11">
    <location>
        <begin position="84"/>
        <end position="103"/>
    </location>
</feature>
<evidence type="ECO:0000256" key="3">
    <source>
        <dbReference type="ARBA" id="ARBA00022692"/>
    </source>
</evidence>
<keyword evidence="5 11" id="KW-1133">Transmembrane helix</keyword>
<feature type="transmembrane region" description="Helical" evidence="11">
    <location>
        <begin position="221"/>
        <end position="250"/>
    </location>
</feature>
<dbReference type="PROSITE" id="PS00237">
    <property type="entry name" value="G_PROTEIN_RECEP_F1_1"/>
    <property type="match status" value="1"/>
</dbReference>
<keyword evidence="14" id="KW-1185">Reference proteome</keyword>
<dbReference type="GO" id="GO:0005886">
    <property type="term" value="C:plasma membrane"/>
    <property type="evidence" value="ECO:0007669"/>
    <property type="project" value="UniProtKB-SubCell"/>
</dbReference>
<dbReference type="Pfam" id="PF13853">
    <property type="entry name" value="7tm_4"/>
    <property type="match status" value="1"/>
</dbReference>
<dbReference type="CDD" id="cd15229">
    <property type="entry name" value="7tmA_OR8S1-like"/>
    <property type="match status" value="1"/>
</dbReference>
<dbReference type="PRINTS" id="PR00245">
    <property type="entry name" value="OLFACTORYR"/>
</dbReference>
<sequence>FILPIIATQCICVTATFLFTWFQKFTMENKTVVTEFLLLGFSGDPTFQVFLFLFFLSIYLIILVGNMVIIVVIRADPQLYTPMYFFLINLSFLDICFSSVTVPKMLQNLLATKKTISLCGCIAQVFFFIFMFGTEIFLLSVMAYDRYAAICYPLRYSTIINHRLCIQMVLAAWLSGFLDSSVNTLFLTNLHFCGPNNITHFSCELPLLLQLSCTSSFANEMVILIFSMPLGFAALLLIITSYVHIVGSILKINSAKGRQKAFSTCVSHLTVVFLFCGTALIRYMKPASGYSDTMDKLVSIQYSILTPMLNPIIYSLKNKDVKNALKKLFRK</sequence>
<dbReference type="AlphaFoldDB" id="A0A8C5SKZ7"/>
<keyword evidence="7 11" id="KW-0472">Membrane</keyword>
<evidence type="ECO:0000256" key="8">
    <source>
        <dbReference type="ARBA" id="ARBA00023170"/>
    </source>
</evidence>
<dbReference type="PRINTS" id="PR00237">
    <property type="entry name" value="GPCRRHODOPSN"/>
</dbReference>
<reference evidence="13" key="1">
    <citation type="submission" date="2025-08" db="UniProtKB">
        <authorList>
            <consortium name="Ensembl"/>
        </authorList>
    </citation>
    <scope>IDENTIFICATION</scope>
</reference>
<keyword evidence="11" id="KW-0716">Sensory transduction</keyword>
<keyword evidence="6 10" id="KW-0297">G-protein coupled receptor</keyword>
<keyword evidence="2 11" id="KW-1003">Cell membrane</keyword>
<dbReference type="FunFam" id="1.20.1070.10:FF:000015">
    <property type="entry name" value="Olfactory receptor"/>
    <property type="match status" value="1"/>
</dbReference>
<evidence type="ECO:0000313" key="13">
    <source>
        <dbReference type="Ensembl" id="ENSLLTP00000018052.1"/>
    </source>
</evidence>
<feature type="transmembrane region" description="Helical" evidence="11">
    <location>
        <begin position="47"/>
        <end position="72"/>
    </location>
</feature>
<evidence type="ECO:0000256" key="4">
    <source>
        <dbReference type="ARBA" id="ARBA00022725"/>
    </source>
</evidence>
<feature type="transmembrane region" description="Helical" evidence="11">
    <location>
        <begin position="296"/>
        <end position="316"/>
    </location>
</feature>
<keyword evidence="9 10" id="KW-0807">Transducer</keyword>
<dbReference type="GO" id="GO:0004984">
    <property type="term" value="F:olfactory receptor activity"/>
    <property type="evidence" value="ECO:0007669"/>
    <property type="project" value="InterPro"/>
</dbReference>
<dbReference type="PROSITE" id="PS50262">
    <property type="entry name" value="G_PROTEIN_RECEP_F1_2"/>
    <property type="match status" value="1"/>
</dbReference>
<reference evidence="13" key="2">
    <citation type="submission" date="2025-09" db="UniProtKB">
        <authorList>
            <consortium name="Ensembl"/>
        </authorList>
    </citation>
    <scope>IDENTIFICATION</scope>
</reference>
<comment type="similarity">
    <text evidence="10">Belongs to the G-protein coupled receptor 1 family.</text>
</comment>
<dbReference type="InterPro" id="IPR000276">
    <property type="entry name" value="GPCR_Rhodpsn"/>
</dbReference>
<evidence type="ECO:0000256" key="9">
    <source>
        <dbReference type="ARBA" id="ARBA00023224"/>
    </source>
</evidence>
<dbReference type="GO" id="GO:0004930">
    <property type="term" value="F:G protein-coupled receptor activity"/>
    <property type="evidence" value="ECO:0007669"/>
    <property type="project" value="UniProtKB-KW"/>
</dbReference>
<feature type="transmembrane region" description="Helical" evidence="11">
    <location>
        <begin position="115"/>
        <end position="139"/>
    </location>
</feature>
<dbReference type="Proteomes" id="UP000694406">
    <property type="component" value="Unplaced"/>
</dbReference>
<protein>
    <recommendedName>
        <fullName evidence="11">Olfactory receptor</fullName>
    </recommendedName>
</protein>
<feature type="domain" description="G-protein coupled receptors family 1 profile" evidence="12">
    <location>
        <begin position="65"/>
        <end position="314"/>
    </location>
</feature>
<dbReference type="GeneTree" id="ENSGT01150000286988"/>
<evidence type="ECO:0000256" key="10">
    <source>
        <dbReference type="RuleBase" id="RU000688"/>
    </source>
</evidence>
<dbReference type="SUPFAM" id="SSF81321">
    <property type="entry name" value="Family A G protein-coupled receptor-like"/>
    <property type="match status" value="1"/>
</dbReference>
<dbReference type="Ensembl" id="ENSLLTT00000018728.1">
    <property type="protein sequence ID" value="ENSLLTP00000018052.1"/>
    <property type="gene ID" value="ENSLLTG00000013677.1"/>
</dbReference>
<evidence type="ECO:0000256" key="5">
    <source>
        <dbReference type="ARBA" id="ARBA00022989"/>
    </source>
</evidence>
<keyword evidence="3 10" id="KW-0812">Transmembrane</keyword>
<proteinExistence type="inferred from homology"/>
<evidence type="ECO:0000256" key="6">
    <source>
        <dbReference type="ARBA" id="ARBA00023040"/>
    </source>
</evidence>
<dbReference type="Gene3D" id="1.20.1070.10">
    <property type="entry name" value="Rhodopsin 7-helix transmembrane proteins"/>
    <property type="match status" value="1"/>
</dbReference>
<accession>A0A8C5SKZ7</accession>
<evidence type="ECO:0000256" key="7">
    <source>
        <dbReference type="ARBA" id="ARBA00023136"/>
    </source>
</evidence>